<evidence type="ECO:0000256" key="2">
    <source>
        <dbReference type="SAM" id="Phobius"/>
    </source>
</evidence>
<sequence>MIINELHIKGFGKWKNRTFRFAPGLNLFIAGNEAGKTTLLNALIASLYGLKRDYVRVTRYLPEYEQYLPWDGGPYETIVQYQLAEQQFRLQRVHRKEQEQARLFREPELLEITHRYQEDKRKEYNFLESHLGLSRTLFTDLTWINREPLQAADYLSSSIVPSEQQPDPLANQILAAIDQELTLIGKKDTGGTTLWGKAARQAAEAKQTLVAAEQAWREAQAIQEMSGQWQEQLIDWQRQRERMVSQLNEREQQASGWQERWQRTFQLKSPDDLLVWETEAGEQWERQLYRQVREAWEQQERQQDETADASADEAVVREVEAAYLRGWQLLKELDRKREQLLQAGGASARPRWSQKRAKTNGRKRLAIAGGVLTALFAGLAWWQFSRQQMSWFFFFSVLTVGSMAGWLWRSLGWGKRGEPAKRAGQLQQLERELNQVTDQLAALLDEWKVPDWDAFLALREQWKERLHRAETGRLSKEAATVRERENRREYWISEIRRQLEAQMASCDEQKKLLQDKLWDTEEQIAALREKIAKAQGEMGQWDQLSLAKARSEYEQAAAAVEQLLLRRDALLLAKECLLEAVQQWQRNLAPGINRRASQIMATVTANRYRDVRLDPSDKFAVRVVSEEQQRVALQTELSTGTSDQLYFAQRLALLLAVSEQTGPLPIFLDDHFIHYDEQRLSRTLAYLVKLSERHQIFLFSCHQREWTVLQPFLQGNERHLLHEL</sequence>
<proteinExistence type="predicted"/>
<protein>
    <submittedName>
        <fullName evidence="4">Uncharacterized protein YhaN</fullName>
    </submittedName>
</protein>
<feature type="domain" description="Rad50/SbcC-type AAA" evidence="3">
    <location>
        <begin position="5"/>
        <end position="253"/>
    </location>
</feature>
<name>A0A939BTP4_9BACL</name>
<evidence type="ECO:0000259" key="3">
    <source>
        <dbReference type="Pfam" id="PF13476"/>
    </source>
</evidence>
<gene>
    <name evidence="4" type="ORF">JOD01_003689</name>
</gene>
<dbReference type="Pfam" id="PF13476">
    <property type="entry name" value="AAA_23"/>
    <property type="match status" value="1"/>
</dbReference>
<dbReference type="Proteomes" id="UP000717624">
    <property type="component" value="Unassembled WGS sequence"/>
</dbReference>
<organism evidence="4 5">
    <name type="scientific">Brevibacillus fulvus</name>
    <dbReference type="NCBI Taxonomy" id="1125967"/>
    <lineage>
        <taxon>Bacteria</taxon>
        <taxon>Bacillati</taxon>
        <taxon>Bacillota</taxon>
        <taxon>Bacilli</taxon>
        <taxon>Bacillales</taxon>
        <taxon>Paenibacillaceae</taxon>
        <taxon>Brevibacillus</taxon>
    </lineage>
</organism>
<feature type="transmembrane region" description="Helical" evidence="2">
    <location>
        <begin position="365"/>
        <end position="384"/>
    </location>
</feature>
<evidence type="ECO:0000313" key="5">
    <source>
        <dbReference type="Proteomes" id="UP000717624"/>
    </source>
</evidence>
<dbReference type="InterPro" id="IPR038729">
    <property type="entry name" value="Rad50/SbcC_AAA"/>
</dbReference>
<keyword evidence="2" id="KW-0472">Membrane</keyword>
<keyword evidence="2" id="KW-1133">Transmembrane helix</keyword>
<feature type="transmembrane region" description="Helical" evidence="2">
    <location>
        <begin position="390"/>
        <end position="408"/>
    </location>
</feature>
<dbReference type="SUPFAM" id="SSF52540">
    <property type="entry name" value="P-loop containing nucleoside triphosphate hydrolases"/>
    <property type="match status" value="1"/>
</dbReference>
<dbReference type="InterPro" id="IPR027417">
    <property type="entry name" value="P-loop_NTPase"/>
</dbReference>
<dbReference type="GO" id="GO:0006302">
    <property type="term" value="P:double-strand break repair"/>
    <property type="evidence" value="ECO:0007669"/>
    <property type="project" value="InterPro"/>
</dbReference>
<dbReference type="RefSeq" id="WP_204519682.1">
    <property type="nucleotide sequence ID" value="NZ_BAABIN010000034.1"/>
</dbReference>
<dbReference type="AlphaFoldDB" id="A0A939BTP4"/>
<dbReference type="PANTHER" id="PTHR41259:SF1">
    <property type="entry name" value="DOUBLE-STRAND BREAK REPAIR RAD50 ATPASE, PUTATIVE-RELATED"/>
    <property type="match status" value="1"/>
</dbReference>
<keyword evidence="1" id="KW-0175">Coiled coil</keyword>
<accession>A0A939BTP4</accession>
<keyword evidence="5" id="KW-1185">Reference proteome</keyword>
<keyword evidence="2" id="KW-0812">Transmembrane</keyword>
<reference evidence="4" key="1">
    <citation type="submission" date="2021-01" db="EMBL/GenBank/DDBJ databases">
        <title>Genomic Encyclopedia of Type Strains, Phase IV (KMG-IV): sequencing the most valuable type-strain genomes for metagenomic binning, comparative biology and taxonomic classification.</title>
        <authorList>
            <person name="Goeker M."/>
        </authorList>
    </citation>
    <scope>NUCLEOTIDE SEQUENCE</scope>
    <source>
        <strain evidence="4">DSM 25523</strain>
    </source>
</reference>
<dbReference type="GO" id="GO:0016887">
    <property type="term" value="F:ATP hydrolysis activity"/>
    <property type="evidence" value="ECO:0007669"/>
    <property type="project" value="InterPro"/>
</dbReference>
<evidence type="ECO:0000256" key="1">
    <source>
        <dbReference type="SAM" id="Coils"/>
    </source>
</evidence>
<dbReference type="PANTHER" id="PTHR41259">
    <property type="entry name" value="DOUBLE-STRAND BREAK REPAIR RAD50 ATPASE, PUTATIVE-RELATED"/>
    <property type="match status" value="1"/>
</dbReference>
<feature type="coiled-coil region" evidence="1">
    <location>
        <begin position="496"/>
        <end position="566"/>
    </location>
</feature>
<evidence type="ECO:0000313" key="4">
    <source>
        <dbReference type="EMBL" id="MBM7592037.1"/>
    </source>
</evidence>
<dbReference type="Gene3D" id="3.40.50.300">
    <property type="entry name" value="P-loop containing nucleotide triphosphate hydrolases"/>
    <property type="match status" value="2"/>
</dbReference>
<comment type="caution">
    <text evidence="4">The sequence shown here is derived from an EMBL/GenBank/DDBJ whole genome shotgun (WGS) entry which is preliminary data.</text>
</comment>
<dbReference type="EMBL" id="JAFBEB010000018">
    <property type="protein sequence ID" value="MBM7592037.1"/>
    <property type="molecule type" value="Genomic_DNA"/>
</dbReference>